<evidence type="ECO:0000313" key="2">
    <source>
        <dbReference type="Proteomes" id="UP000076154"/>
    </source>
</evidence>
<evidence type="ECO:0008006" key="3">
    <source>
        <dbReference type="Google" id="ProtNLM"/>
    </source>
</evidence>
<accession>A0A369J3M9</accession>
<name>A0A369J3M9_HYPMA</name>
<dbReference type="EMBL" id="LUEZ02000137">
    <property type="protein sequence ID" value="RDB15982.1"/>
    <property type="molecule type" value="Genomic_DNA"/>
</dbReference>
<keyword evidence="2" id="KW-1185">Reference proteome</keyword>
<organism evidence="1 2">
    <name type="scientific">Hypsizygus marmoreus</name>
    <name type="common">White beech mushroom</name>
    <name type="synonym">Agaricus marmoreus</name>
    <dbReference type="NCBI Taxonomy" id="39966"/>
    <lineage>
        <taxon>Eukaryota</taxon>
        <taxon>Fungi</taxon>
        <taxon>Dikarya</taxon>
        <taxon>Basidiomycota</taxon>
        <taxon>Agaricomycotina</taxon>
        <taxon>Agaricomycetes</taxon>
        <taxon>Agaricomycetidae</taxon>
        <taxon>Agaricales</taxon>
        <taxon>Tricholomatineae</taxon>
        <taxon>Lyophyllaceae</taxon>
        <taxon>Hypsizygus</taxon>
    </lineage>
</organism>
<sequence length="209" mass="23175">MSLLSHHFNRLQRGLDALTLPLLKHLHIEDLRKFPIAEITSMITRSQCSLDALAQSGRDSEAEHCDYNLTAWASLFDAVPSLLELKFQNIIIPKQMLERITKAGLLPKLEVLECRIDTHSLHTFLDTIASRLRTTVSGSSLPVFRRAVGRYSRSSHISDPGYVSSVLVASSVFVDGAQYRSSVISLSSAVGRSAKTLHMLYEVACLGRP</sequence>
<reference evidence="1" key="1">
    <citation type="submission" date="2018-04" db="EMBL/GenBank/DDBJ databases">
        <title>Whole genome sequencing of Hypsizygus marmoreus.</title>
        <authorList>
            <person name="Choi I.-G."/>
            <person name="Min B."/>
            <person name="Kim J.-G."/>
            <person name="Kim S."/>
            <person name="Oh Y.-L."/>
            <person name="Kong W.-S."/>
            <person name="Park H."/>
            <person name="Jeong J."/>
            <person name="Song E.-S."/>
        </authorList>
    </citation>
    <scope>NUCLEOTIDE SEQUENCE [LARGE SCALE GENOMIC DNA]</scope>
    <source>
        <strain evidence="1">51987-8</strain>
    </source>
</reference>
<protein>
    <recommendedName>
        <fullName evidence="3">F-box domain-containing protein</fullName>
    </recommendedName>
</protein>
<gene>
    <name evidence="1" type="ORF">Hypma_003537</name>
</gene>
<proteinExistence type="predicted"/>
<comment type="caution">
    <text evidence="1">The sequence shown here is derived from an EMBL/GenBank/DDBJ whole genome shotgun (WGS) entry which is preliminary data.</text>
</comment>
<dbReference type="InParanoid" id="A0A369J3M9"/>
<dbReference type="Proteomes" id="UP000076154">
    <property type="component" value="Unassembled WGS sequence"/>
</dbReference>
<dbReference type="AlphaFoldDB" id="A0A369J3M9"/>
<evidence type="ECO:0000313" key="1">
    <source>
        <dbReference type="EMBL" id="RDB15982.1"/>
    </source>
</evidence>